<dbReference type="EMBL" id="BMAV01009841">
    <property type="protein sequence ID" value="GFY54369.1"/>
    <property type="molecule type" value="Genomic_DNA"/>
</dbReference>
<comment type="caution">
    <text evidence="2">The sequence shown here is derived from an EMBL/GenBank/DDBJ whole genome shotgun (WGS) entry which is preliminary data.</text>
</comment>
<name>A0A8X6XJG7_9ARAC</name>
<feature type="compositionally biased region" description="Basic and acidic residues" evidence="1">
    <location>
        <begin position="46"/>
        <end position="57"/>
    </location>
</feature>
<accession>A0A8X6XJG7</accession>
<gene>
    <name evidence="2" type="ORF">TNIN_339251</name>
</gene>
<sequence length="108" mass="12233">MIFETLRHFKHSRQNLKTVSSNLSYANALSGNQNKTQLTGPSVPAEKTHQNSDKNNEKPFGFTEAIIEIKKFFLDYPFLSEMGSETPTVMKELTSSINTSSKTRKFLT</sequence>
<keyword evidence="3" id="KW-1185">Reference proteome</keyword>
<organism evidence="2 3">
    <name type="scientific">Trichonephila inaurata madagascariensis</name>
    <dbReference type="NCBI Taxonomy" id="2747483"/>
    <lineage>
        <taxon>Eukaryota</taxon>
        <taxon>Metazoa</taxon>
        <taxon>Ecdysozoa</taxon>
        <taxon>Arthropoda</taxon>
        <taxon>Chelicerata</taxon>
        <taxon>Arachnida</taxon>
        <taxon>Araneae</taxon>
        <taxon>Araneomorphae</taxon>
        <taxon>Entelegynae</taxon>
        <taxon>Araneoidea</taxon>
        <taxon>Nephilidae</taxon>
        <taxon>Trichonephila</taxon>
        <taxon>Trichonephila inaurata</taxon>
    </lineage>
</organism>
<reference evidence="2" key="1">
    <citation type="submission" date="2020-08" db="EMBL/GenBank/DDBJ databases">
        <title>Multicomponent nature underlies the extraordinary mechanical properties of spider dragline silk.</title>
        <authorList>
            <person name="Kono N."/>
            <person name="Nakamura H."/>
            <person name="Mori M."/>
            <person name="Yoshida Y."/>
            <person name="Ohtoshi R."/>
            <person name="Malay A.D."/>
            <person name="Moran D.A.P."/>
            <person name="Tomita M."/>
            <person name="Numata K."/>
            <person name="Arakawa K."/>
        </authorList>
    </citation>
    <scope>NUCLEOTIDE SEQUENCE</scope>
</reference>
<protein>
    <submittedName>
        <fullName evidence="2">Uncharacterized protein</fullName>
    </submittedName>
</protein>
<feature type="compositionally biased region" description="Polar residues" evidence="1">
    <location>
        <begin position="30"/>
        <end position="40"/>
    </location>
</feature>
<evidence type="ECO:0000256" key="1">
    <source>
        <dbReference type="SAM" id="MobiDB-lite"/>
    </source>
</evidence>
<dbReference type="AlphaFoldDB" id="A0A8X6XJG7"/>
<evidence type="ECO:0000313" key="2">
    <source>
        <dbReference type="EMBL" id="GFY54369.1"/>
    </source>
</evidence>
<evidence type="ECO:0000313" key="3">
    <source>
        <dbReference type="Proteomes" id="UP000886998"/>
    </source>
</evidence>
<feature type="region of interest" description="Disordered" evidence="1">
    <location>
        <begin position="30"/>
        <end position="59"/>
    </location>
</feature>
<proteinExistence type="predicted"/>
<dbReference type="Proteomes" id="UP000886998">
    <property type="component" value="Unassembled WGS sequence"/>
</dbReference>